<dbReference type="STRING" id="985053.VMUT_0577"/>
<dbReference type="Proteomes" id="UP000007485">
    <property type="component" value="Chromosome"/>
</dbReference>
<evidence type="ECO:0000259" key="2">
    <source>
        <dbReference type="Pfam" id="PF01989"/>
    </source>
</evidence>
<dbReference type="PIRSF" id="PIRSF004966">
    <property type="entry name" value="UCP004966"/>
    <property type="match status" value="1"/>
</dbReference>
<dbReference type="AlphaFoldDB" id="F0QV56"/>
<dbReference type="InterPro" id="IPR002840">
    <property type="entry name" value="PMDh-S-like_dom"/>
</dbReference>
<dbReference type="SUPFAM" id="SSF52016">
    <property type="entry name" value="LeuD/IlvD-like"/>
    <property type="match status" value="1"/>
</dbReference>
<dbReference type="OrthoDB" id="18062at2157"/>
<protein>
    <recommendedName>
        <fullName evidence="2">Phosphomevalonate dehydratase small subunit-like domain-containing protein</fullName>
    </recommendedName>
</protein>
<organism evidence="3 4">
    <name type="scientific">Vulcanisaeta moutnovskia (strain 768-28)</name>
    <dbReference type="NCBI Taxonomy" id="985053"/>
    <lineage>
        <taxon>Archaea</taxon>
        <taxon>Thermoproteota</taxon>
        <taxon>Thermoprotei</taxon>
        <taxon>Thermoproteales</taxon>
        <taxon>Thermoproteaceae</taxon>
        <taxon>Vulcanisaeta</taxon>
    </lineage>
</organism>
<dbReference type="Gene3D" id="3.50.30.10">
    <property type="entry name" value="Phosphohistidine domain"/>
    <property type="match status" value="1"/>
</dbReference>
<gene>
    <name evidence="3" type="ordered locus">VMUT_0577</name>
</gene>
<name>F0QV56_VULM7</name>
<accession>F0QV56</accession>
<reference evidence="3 4" key="1">
    <citation type="journal article" date="2011" name="J. Bacteriol.">
        <title>Complete genome sequence of 'Vulcanisaeta moutnovskia' strain 768-28, a novel member of the hyperthermophilic crenarchaeal genus vulcanisaeta.</title>
        <authorList>
            <person name="Gumerov V.M."/>
            <person name="Mardanov A.V."/>
            <person name="Beletsky A.V."/>
            <person name="Prokofeva M.I."/>
            <person name="Bonch-Osmolovskaya E.A."/>
            <person name="Ravin N.V."/>
            <person name="Skryabin K.G."/>
        </authorList>
    </citation>
    <scope>NUCLEOTIDE SEQUENCE [LARGE SCALE GENOMIC DNA]</scope>
    <source>
        <strain evidence="3 4">768-28</strain>
    </source>
</reference>
<dbReference type="GeneID" id="10288229"/>
<dbReference type="EMBL" id="CP002529">
    <property type="protein sequence ID" value="ADY00788.1"/>
    <property type="molecule type" value="Genomic_DNA"/>
</dbReference>
<evidence type="ECO:0000256" key="1">
    <source>
        <dbReference type="ARBA" id="ARBA00023239"/>
    </source>
</evidence>
<dbReference type="eggNOG" id="arCOG04279">
    <property type="taxonomic scope" value="Archaea"/>
</dbReference>
<dbReference type="GO" id="GO:0016829">
    <property type="term" value="F:lyase activity"/>
    <property type="evidence" value="ECO:0007669"/>
    <property type="project" value="UniProtKB-KW"/>
</dbReference>
<sequence length="129" mass="13811">MKFKGETLFGSGIINGELVVYRESLSFLGDVDGKSGTIRTINTSIVGKILVIPNSRGSTVGPYVMYQLSKYGKAPLAILSVKADTMLIIGAIMAQIPIMTNLPKEILNLSSGITARVDLDKGEIYVSES</sequence>
<proteinExistence type="predicted"/>
<feature type="domain" description="Phosphomevalonate dehydratase small subunit-like" evidence="2">
    <location>
        <begin position="25"/>
        <end position="99"/>
    </location>
</feature>
<dbReference type="KEGG" id="vmo:VMUT_0577"/>
<dbReference type="RefSeq" id="WP_013603951.1">
    <property type="nucleotide sequence ID" value="NC_015151.1"/>
</dbReference>
<keyword evidence="1" id="KW-0456">Lyase</keyword>
<keyword evidence="4" id="KW-1185">Reference proteome</keyword>
<dbReference type="Pfam" id="PF01989">
    <property type="entry name" value="AcnX_swivel_put"/>
    <property type="match status" value="1"/>
</dbReference>
<dbReference type="InterPro" id="IPR012016">
    <property type="entry name" value="PMDh-S-like"/>
</dbReference>
<evidence type="ECO:0000313" key="3">
    <source>
        <dbReference type="EMBL" id="ADY00788.1"/>
    </source>
</evidence>
<dbReference type="HOGENOM" id="CLU_141583_2_1_2"/>
<evidence type="ECO:0000313" key="4">
    <source>
        <dbReference type="Proteomes" id="UP000007485"/>
    </source>
</evidence>